<protein>
    <submittedName>
        <fullName evidence="3">Probable transcription regulator Cj0571</fullName>
    </submittedName>
</protein>
<accession>A0A6S6UHS2</accession>
<dbReference type="InterPro" id="IPR057727">
    <property type="entry name" value="WCX_dom"/>
</dbReference>
<dbReference type="AlphaFoldDB" id="A0A6S6UHS2"/>
<evidence type="ECO:0000313" key="3">
    <source>
        <dbReference type="EMBL" id="CAA6826759.1"/>
    </source>
</evidence>
<dbReference type="EMBL" id="CACVAU010000089">
    <property type="protein sequence ID" value="CAA6826759.1"/>
    <property type="molecule type" value="Genomic_DNA"/>
</dbReference>
<feature type="domain" description="WCX" evidence="2">
    <location>
        <begin position="244"/>
        <end position="314"/>
    </location>
</feature>
<dbReference type="PANTHER" id="PTHR34580">
    <property type="match status" value="1"/>
</dbReference>
<reference evidence="3" key="1">
    <citation type="submission" date="2020-01" db="EMBL/GenBank/DDBJ databases">
        <authorList>
            <person name="Meier V. D."/>
            <person name="Meier V D."/>
        </authorList>
    </citation>
    <scope>NUCLEOTIDE SEQUENCE</scope>
    <source>
        <strain evidence="3">HLG_WM_MAG_05</strain>
    </source>
</reference>
<dbReference type="InterPro" id="IPR026881">
    <property type="entry name" value="WYL_dom"/>
</dbReference>
<organism evidence="3">
    <name type="scientific">uncultured Sulfurovum sp</name>
    <dbReference type="NCBI Taxonomy" id="269237"/>
    <lineage>
        <taxon>Bacteria</taxon>
        <taxon>Pseudomonadati</taxon>
        <taxon>Campylobacterota</taxon>
        <taxon>Epsilonproteobacteria</taxon>
        <taxon>Campylobacterales</taxon>
        <taxon>Sulfurovaceae</taxon>
        <taxon>Sulfurovum</taxon>
        <taxon>environmental samples</taxon>
    </lineage>
</organism>
<dbReference type="PANTHER" id="PTHR34580:SF1">
    <property type="entry name" value="PROTEIN PAFC"/>
    <property type="match status" value="1"/>
</dbReference>
<gene>
    <name evidence="3" type="ORF">HELGO_WM8221</name>
</gene>
<sequence length="315" mass="37150">MAIDTKVKSIFTLMQLLVERKVLSANDKALATELGYTTKTLGRHLEDLSTLYPNIISIKKGKSKSYELVDIAYVFEKIVTSRDDLYWFFDLLERWDSNIFSDIGYEISKKDRDVFFYKNSPFEALETQEQKDIFSTLKKAIMHKQYIDIDYFYDEARVHRRAIALKLIFMHQNWYVAIVDETIGIRFLRVSFIEKLQTVVNDSYVNKLSQDTLEAYNYFLKTFQNPMSRFDKPKKIAKLQAFAKVAKYFKPHMKRHFSSEVFIENCADGSVIFSVEYTQSMEILPFVKKWLPNLKILAPQSLEDRLRDDLKAYLN</sequence>
<dbReference type="InterPro" id="IPR051534">
    <property type="entry name" value="CBASS_pafABC_assoc_protein"/>
</dbReference>
<feature type="domain" description="WYL" evidence="1">
    <location>
        <begin position="133"/>
        <end position="197"/>
    </location>
</feature>
<dbReference type="PROSITE" id="PS52050">
    <property type="entry name" value="WYL"/>
    <property type="match status" value="1"/>
</dbReference>
<proteinExistence type="predicted"/>
<evidence type="ECO:0000259" key="1">
    <source>
        <dbReference type="Pfam" id="PF13280"/>
    </source>
</evidence>
<name>A0A6S6UHS2_9BACT</name>
<evidence type="ECO:0000259" key="2">
    <source>
        <dbReference type="Pfam" id="PF25583"/>
    </source>
</evidence>
<dbReference type="Pfam" id="PF25583">
    <property type="entry name" value="WCX"/>
    <property type="match status" value="1"/>
</dbReference>
<dbReference type="Pfam" id="PF13280">
    <property type="entry name" value="WYL"/>
    <property type="match status" value="1"/>
</dbReference>